<keyword evidence="2" id="KW-1185">Reference proteome</keyword>
<organism evidence="1 2">
    <name type="scientific">Streptomyces coacervatus</name>
    <dbReference type="NCBI Taxonomy" id="647381"/>
    <lineage>
        <taxon>Bacteria</taxon>
        <taxon>Bacillati</taxon>
        <taxon>Actinomycetota</taxon>
        <taxon>Actinomycetes</taxon>
        <taxon>Kitasatosporales</taxon>
        <taxon>Streptomycetaceae</taxon>
        <taxon>Streptomyces</taxon>
    </lineage>
</organism>
<proteinExistence type="predicted"/>
<evidence type="ECO:0008006" key="3">
    <source>
        <dbReference type="Google" id="ProtNLM"/>
    </source>
</evidence>
<dbReference type="Proteomes" id="UP001501009">
    <property type="component" value="Unassembled WGS sequence"/>
</dbReference>
<gene>
    <name evidence="1" type="ORF">GCM10022403_021160</name>
</gene>
<dbReference type="InterPro" id="IPR029058">
    <property type="entry name" value="AB_hydrolase_fold"/>
</dbReference>
<reference evidence="2" key="1">
    <citation type="journal article" date="2019" name="Int. J. Syst. Evol. Microbiol.">
        <title>The Global Catalogue of Microorganisms (GCM) 10K type strain sequencing project: providing services to taxonomists for standard genome sequencing and annotation.</title>
        <authorList>
            <consortium name="The Broad Institute Genomics Platform"/>
            <consortium name="The Broad Institute Genome Sequencing Center for Infectious Disease"/>
            <person name="Wu L."/>
            <person name="Ma J."/>
        </authorList>
    </citation>
    <scope>NUCLEOTIDE SEQUENCE [LARGE SCALE GENOMIC DNA]</scope>
    <source>
        <strain evidence="2">JCM 17138</strain>
    </source>
</reference>
<dbReference type="RefSeq" id="WP_275773846.1">
    <property type="nucleotide sequence ID" value="NZ_BAABDE010000008.1"/>
</dbReference>
<accession>A0ABP7HBJ2</accession>
<dbReference type="SUPFAM" id="SSF53474">
    <property type="entry name" value="alpha/beta-Hydrolases"/>
    <property type="match status" value="1"/>
</dbReference>
<dbReference type="EMBL" id="BAABDE010000008">
    <property type="protein sequence ID" value="GAA3786103.1"/>
    <property type="molecule type" value="Genomic_DNA"/>
</dbReference>
<evidence type="ECO:0000313" key="2">
    <source>
        <dbReference type="Proteomes" id="UP001501009"/>
    </source>
</evidence>
<name>A0ABP7HBJ2_9ACTN</name>
<evidence type="ECO:0000313" key="1">
    <source>
        <dbReference type="EMBL" id="GAA3786103.1"/>
    </source>
</evidence>
<comment type="caution">
    <text evidence="1">The sequence shown here is derived from an EMBL/GenBank/DDBJ whole genome shotgun (WGS) entry which is preliminary data.</text>
</comment>
<sequence>MSHDPRQAQLRHGSLRPPIVTLALDRKGRLLEPRAKGEKGTKRYVEEHRIAAVIADAVPLGPDIHDVVLFVHGWNTRPARAVRTAQWLFTDAERLLREQPHVYPALCTEPHRRLYVVLFWPSRSTPFLWGYQRIKKRAHALTSGVDGNAAHVVAALLGYLNAERNKPGGGTAGTAGGQYLTCVGHSFGGRVLCQAIQESALAGAGVAAPVRVDPRYPYTVDNLLVFQMAARPDSFGTDGVFGKLMTAAPISGPVTLTRSSHDRATGLWHRLAERTAGIGRTGVRGVRPPPGRMELQATGEPYDERDLRHLLLEVDASRVYRGSRWNFFSGGHSDIRHPESAHLLLSLLNFSR</sequence>
<protein>
    <recommendedName>
        <fullName evidence="3">Alpha/beta hydrolase</fullName>
    </recommendedName>
</protein>